<evidence type="ECO:0000256" key="2">
    <source>
        <dbReference type="ARBA" id="ARBA00009347"/>
    </source>
</evidence>
<keyword evidence="5" id="KW-0560">Oxidoreductase</keyword>
<evidence type="ECO:0000259" key="7">
    <source>
        <dbReference type="Pfam" id="PF00441"/>
    </source>
</evidence>
<organism evidence="8 9">
    <name type="scientific">Dactylosporangium cerinum</name>
    <dbReference type="NCBI Taxonomy" id="1434730"/>
    <lineage>
        <taxon>Bacteria</taxon>
        <taxon>Bacillati</taxon>
        <taxon>Actinomycetota</taxon>
        <taxon>Actinomycetes</taxon>
        <taxon>Micromonosporales</taxon>
        <taxon>Micromonosporaceae</taxon>
        <taxon>Dactylosporangium</taxon>
    </lineage>
</organism>
<evidence type="ECO:0000256" key="6">
    <source>
        <dbReference type="SAM" id="MobiDB-lite"/>
    </source>
</evidence>
<keyword evidence="4" id="KW-0274">FAD</keyword>
<dbReference type="Gene3D" id="1.10.540.10">
    <property type="entry name" value="Acyl-CoA dehydrogenase/oxidase, N-terminal domain"/>
    <property type="match status" value="1"/>
</dbReference>
<dbReference type="Gene3D" id="1.20.140.10">
    <property type="entry name" value="Butyryl-CoA Dehydrogenase, subunit A, domain 3"/>
    <property type="match status" value="1"/>
</dbReference>
<dbReference type="RefSeq" id="WP_380120998.1">
    <property type="nucleotide sequence ID" value="NZ_JBHSIU010000042.1"/>
</dbReference>
<evidence type="ECO:0000256" key="1">
    <source>
        <dbReference type="ARBA" id="ARBA00001974"/>
    </source>
</evidence>
<sequence length="360" mass="36927">MMDFALSSEQLDLRAGLTAVFADHSTPARVRAAEPLGFDPALWAVLGGFGFPHLAGSRDGTPARLADLAVAAQDAGACLASAPLVETLVATRLLDRLGLAAGDDLVTFSPRPAMAGVARTVPWAAVADRVIAWDGHSGGRDGDPDSSRSGAQDGRWHDGVGGRIVIAGPGHDVERPKQTLAALAIGHADLTGATVLAEGPSAATAFAEARADWQILTAATLAGIAAAGLDLGVQYAKTRHQFGQPIGAFQALAHQLADAAALVDGAQLLVQEAAWAADTGNPRRHGLAAMAAAFAGRAARQATDRSLHAHGGYGYTLEYDIQLYFRRAKALSLLSGGESAAVDAVVALALADTDSDTGRR</sequence>
<dbReference type="SUPFAM" id="SSF47203">
    <property type="entry name" value="Acyl-CoA dehydrogenase C-terminal domain-like"/>
    <property type="match status" value="1"/>
</dbReference>
<evidence type="ECO:0000256" key="3">
    <source>
        <dbReference type="ARBA" id="ARBA00022630"/>
    </source>
</evidence>
<dbReference type="PANTHER" id="PTHR43884:SF20">
    <property type="entry name" value="ACYL-COA DEHYDROGENASE FADE28"/>
    <property type="match status" value="1"/>
</dbReference>
<feature type="compositionally biased region" description="Basic and acidic residues" evidence="6">
    <location>
        <begin position="137"/>
        <end position="146"/>
    </location>
</feature>
<comment type="similarity">
    <text evidence="2">Belongs to the acyl-CoA dehydrogenase family.</text>
</comment>
<dbReference type="InterPro" id="IPR009075">
    <property type="entry name" value="AcylCo_DH/oxidase_C"/>
</dbReference>
<feature type="domain" description="Acyl-CoA dehydrogenase/oxidase C-terminal" evidence="7">
    <location>
        <begin position="215"/>
        <end position="337"/>
    </location>
</feature>
<reference evidence="9" key="1">
    <citation type="journal article" date="2019" name="Int. J. Syst. Evol. Microbiol.">
        <title>The Global Catalogue of Microorganisms (GCM) 10K type strain sequencing project: providing services to taxonomists for standard genome sequencing and annotation.</title>
        <authorList>
            <consortium name="The Broad Institute Genomics Platform"/>
            <consortium name="The Broad Institute Genome Sequencing Center for Infectious Disease"/>
            <person name="Wu L."/>
            <person name="Ma J."/>
        </authorList>
    </citation>
    <scope>NUCLEOTIDE SEQUENCE [LARGE SCALE GENOMIC DNA]</scope>
    <source>
        <strain evidence="9">CGMCC 4.7152</strain>
    </source>
</reference>
<protein>
    <submittedName>
        <fullName evidence="8">Acyl-CoA dehydrogenase family protein</fullName>
    </submittedName>
</protein>
<accession>A0ABV9W1Y7</accession>
<dbReference type="SUPFAM" id="SSF56645">
    <property type="entry name" value="Acyl-CoA dehydrogenase NM domain-like"/>
    <property type="match status" value="1"/>
</dbReference>
<dbReference type="EMBL" id="JBHSIU010000042">
    <property type="protein sequence ID" value="MFC5002685.1"/>
    <property type="molecule type" value="Genomic_DNA"/>
</dbReference>
<evidence type="ECO:0000313" key="9">
    <source>
        <dbReference type="Proteomes" id="UP001595912"/>
    </source>
</evidence>
<comment type="caution">
    <text evidence="8">The sequence shown here is derived from an EMBL/GenBank/DDBJ whole genome shotgun (WGS) entry which is preliminary data.</text>
</comment>
<dbReference type="InterPro" id="IPR009100">
    <property type="entry name" value="AcylCoA_DH/oxidase_NM_dom_sf"/>
</dbReference>
<gene>
    <name evidence="8" type="ORF">ACFPIJ_33265</name>
</gene>
<dbReference type="Proteomes" id="UP001595912">
    <property type="component" value="Unassembled WGS sequence"/>
</dbReference>
<dbReference type="Pfam" id="PF00441">
    <property type="entry name" value="Acyl-CoA_dh_1"/>
    <property type="match status" value="1"/>
</dbReference>
<evidence type="ECO:0000256" key="5">
    <source>
        <dbReference type="ARBA" id="ARBA00023002"/>
    </source>
</evidence>
<dbReference type="InterPro" id="IPR037069">
    <property type="entry name" value="AcylCoA_DH/ox_N_sf"/>
</dbReference>
<feature type="region of interest" description="Disordered" evidence="6">
    <location>
        <begin position="135"/>
        <end position="159"/>
    </location>
</feature>
<evidence type="ECO:0000313" key="8">
    <source>
        <dbReference type="EMBL" id="MFC5002685.1"/>
    </source>
</evidence>
<proteinExistence type="inferred from homology"/>
<dbReference type="PANTHER" id="PTHR43884">
    <property type="entry name" value="ACYL-COA DEHYDROGENASE"/>
    <property type="match status" value="1"/>
</dbReference>
<dbReference type="InterPro" id="IPR036250">
    <property type="entry name" value="AcylCo_DH-like_C"/>
</dbReference>
<keyword evidence="9" id="KW-1185">Reference proteome</keyword>
<comment type="cofactor">
    <cofactor evidence="1">
        <name>FAD</name>
        <dbReference type="ChEBI" id="CHEBI:57692"/>
    </cofactor>
</comment>
<evidence type="ECO:0000256" key="4">
    <source>
        <dbReference type="ARBA" id="ARBA00022827"/>
    </source>
</evidence>
<name>A0ABV9W1Y7_9ACTN</name>
<keyword evidence="3" id="KW-0285">Flavoprotein</keyword>